<reference evidence="2 3" key="1">
    <citation type="submission" date="2016-10" db="EMBL/GenBank/DDBJ databases">
        <authorList>
            <person name="de Groot N.N."/>
        </authorList>
    </citation>
    <scope>NUCLEOTIDE SEQUENCE [LARGE SCALE GENOMIC DNA]</scope>
    <source>
        <strain evidence="2 3">CPCC 100156</strain>
    </source>
</reference>
<organism evidence="2 3">
    <name type="scientific">Belnapia rosea</name>
    <dbReference type="NCBI Taxonomy" id="938405"/>
    <lineage>
        <taxon>Bacteria</taxon>
        <taxon>Pseudomonadati</taxon>
        <taxon>Pseudomonadota</taxon>
        <taxon>Alphaproteobacteria</taxon>
        <taxon>Acetobacterales</taxon>
        <taxon>Roseomonadaceae</taxon>
        <taxon>Belnapia</taxon>
    </lineage>
</organism>
<evidence type="ECO:0000259" key="1">
    <source>
        <dbReference type="Pfam" id="PF06527"/>
    </source>
</evidence>
<feature type="domain" description="TniQ" evidence="1">
    <location>
        <begin position="7"/>
        <end position="136"/>
    </location>
</feature>
<dbReference type="InterPro" id="IPR009492">
    <property type="entry name" value="TniQ"/>
</dbReference>
<accession>A0A1G7BZP5</accession>
<gene>
    <name evidence="2" type="ORF">SAMN04487779_102828</name>
</gene>
<evidence type="ECO:0000313" key="3">
    <source>
        <dbReference type="Proteomes" id="UP000198925"/>
    </source>
</evidence>
<dbReference type="AlphaFoldDB" id="A0A1G7BZP5"/>
<dbReference type="RefSeq" id="WP_176849802.1">
    <property type="nucleotide sequence ID" value="NZ_FMZX01000028.1"/>
</dbReference>
<name>A0A1G7BZP5_9PROT</name>
<dbReference type="EMBL" id="FMZX01000028">
    <property type="protein sequence ID" value="SDE32509.1"/>
    <property type="molecule type" value="Genomic_DNA"/>
</dbReference>
<keyword evidence="3" id="KW-1185">Reference proteome</keyword>
<proteinExistence type="predicted"/>
<sequence>MTYRLPTAVPPEQGESLPGLIMRNAARYRFQEPGRVLRRLRPPKVILVTLCQTDPAGPLGVVMRDVLGLDEAQWARLAMGTADDTTVRLNGHVVWREQARLDSRTVCPACLADSPHHRAVWFLDALPVCAVHGTRLLSACPDCGRQLKWRGPGVHLCGSRACRYDLRRAEAERVPDGELGGVRAVHRLFHCDAPATGAPLGLGFGDTLRLSVTLGHLAQGMEKVNRLAGFVRKHQAEVHRYVDDGWRALDGWPNGFHRFLDGLKARARERRGKGGLAKAFGTFSSKVSAWSREPWGAPIGEAFAAYAAAQDDLAVNAYVLGRYGSVDALRHRHMSMSEAAKTLGVGPETMQRLAERRNLYILPPNGSGIPSLVKAAEIRRLRDEMADLLLPEEARLTLNVGRKVFEKLEAAGVVSRVAEGERVLEIRPFRRSAVEGLVAACRGTAPKVSDAEARQRGLWTMAATTAPGREPPDVCRALADGRLRAAALVEGQRGLKGIRLDPAEVEQVLPVARVTLSAVEVGEMLGVHYQHVLHWARRGLMGTVPSGGPDEVGMRFSRGTVDAFRAEFILGGELARMDAEGGRANGALTRHLRFMGVPMVSGPGAGDGGKLAVFRRADITPEVLARVEQVRQRRAIPTRELRQRGWERVALAGDTIGRVWGARLRRVNNRFTDEATGRVVQVVSGRRPDLTGVFVFNVQRESLDLLRRAADAWVALVPNQGDTFLLLPLAEVRWRGTGTAHHVTVRFDGRGQPTEMERFAVPLVLPAAEAA</sequence>
<protein>
    <submittedName>
        <fullName evidence="2">TniQ protein</fullName>
    </submittedName>
</protein>
<dbReference type="Proteomes" id="UP000198925">
    <property type="component" value="Unassembled WGS sequence"/>
</dbReference>
<dbReference type="Pfam" id="PF06527">
    <property type="entry name" value="TniQ"/>
    <property type="match status" value="1"/>
</dbReference>
<evidence type="ECO:0000313" key="2">
    <source>
        <dbReference type="EMBL" id="SDE32509.1"/>
    </source>
</evidence>